<sequence length="332" mass="34556">MILSIALPLIVAAVVALASPLVLYPLLARAGVVDIPNERSSHHRVTTRGGGVAQLAAVWLSGTIAVVCAPSLESQRTMAIVIGGALLTGVLGFVEDARGVRIAVRAGTQLAIGGVVALMFVTTTEASWWLVPTAALGFATYVNFTNFMDGINGISGLHGAVVGVSYAALGSILHVEWLTVVGAIIAIAFVCFLPWNFTPPGVFMGDVGSYLLGAAIAASAMAAHAAGIPPLSIAAPLTIYLADTSTVIIKRVLRREKWFQPHRQHVYQRLVDAGASHLATALVVTLLSGLAALVGVALATRVIHSPSVAIAILTVIAFAYLSLPHFSRIKDH</sequence>
<gene>
    <name evidence="9" type="ORF">SAMN04488242_1606</name>
</gene>
<keyword evidence="3 9" id="KW-0808">Transferase</keyword>
<dbReference type="GO" id="GO:0009103">
    <property type="term" value="P:lipopolysaccharide biosynthetic process"/>
    <property type="evidence" value="ECO:0007669"/>
    <property type="project" value="TreeGrafter"/>
</dbReference>
<evidence type="ECO:0000256" key="5">
    <source>
        <dbReference type="ARBA" id="ARBA00022989"/>
    </source>
</evidence>
<evidence type="ECO:0000256" key="8">
    <source>
        <dbReference type="SAM" id="Phobius"/>
    </source>
</evidence>
<organism evidence="9 10">
    <name type="scientific">Tessaracoccus oleiagri</name>
    <dbReference type="NCBI Taxonomy" id="686624"/>
    <lineage>
        <taxon>Bacteria</taxon>
        <taxon>Bacillati</taxon>
        <taxon>Actinomycetota</taxon>
        <taxon>Actinomycetes</taxon>
        <taxon>Propionibacteriales</taxon>
        <taxon>Propionibacteriaceae</taxon>
        <taxon>Tessaracoccus</taxon>
    </lineage>
</organism>
<feature type="binding site" evidence="7">
    <location>
        <position position="206"/>
    </location>
    <ligand>
        <name>Mg(2+)</name>
        <dbReference type="ChEBI" id="CHEBI:18420"/>
    </ligand>
</feature>
<dbReference type="AlphaFoldDB" id="A0A1G9KFL2"/>
<keyword evidence="7" id="KW-0460">Magnesium</keyword>
<name>A0A1G9KFL2_9ACTN</name>
<dbReference type="Pfam" id="PF00953">
    <property type="entry name" value="Glycos_transf_4"/>
    <property type="match status" value="1"/>
</dbReference>
<feature type="transmembrane region" description="Helical" evidence="8">
    <location>
        <begin position="175"/>
        <end position="195"/>
    </location>
</feature>
<feature type="transmembrane region" description="Helical" evidence="8">
    <location>
        <begin position="303"/>
        <end position="323"/>
    </location>
</feature>
<feature type="binding site" evidence="7">
    <location>
        <position position="146"/>
    </location>
    <ligand>
        <name>Mg(2+)</name>
        <dbReference type="ChEBI" id="CHEBI:18420"/>
    </ligand>
</feature>
<evidence type="ECO:0000256" key="7">
    <source>
        <dbReference type="PIRSR" id="PIRSR600715-1"/>
    </source>
</evidence>
<dbReference type="GO" id="GO:0005886">
    <property type="term" value="C:plasma membrane"/>
    <property type="evidence" value="ECO:0007669"/>
    <property type="project" value="UniProtKB-SubCell"/>
</dbReference>
<feature type="transmembrane region" description="Helical" evidence="8">
    <location>
        <begin position="49"/>
        <end position="72"/>
    </location>
</feature>
<keyword evidence="10" id="KW-1185">Reference proteome</keyword>
<evidence type="ECO:0000313" key="10">
    <source>
        <dbReference type="Proteomes" id="UP000199475"/>
    </source>
</evidence>
<feature type="transmembrane region" description="Helical" evidence="8">
    <location>
        <begin position="274"/>
        <end position="297"/>
    </location>
</feature>
<dbReference type="CDD" id="cd06854">
    <property type="entry name" value="GT_WbpL_WbcO_like"/>
    <property type="match status" value="1"/>
</dbReference>
<feature type="transmembrane region" description="Helical" evidence="8">
    <location>
        <begin position="207"/>
        <end position="227"/>
    </location>
</feature>
<comment type="subcellular location">
    <subcellularLocation>
        <location evidence="1">Cell membrane</location>
        <topology evidence="1">Multi-pass membrane protein</topology>
    </subcellularLocation>
</comment>
<reference evidence="9 10" key="1">
    <citation type="submission" date="2016-10" db="EMBL/GenBank/DDBJ databases">
        <authorList>
            <person name="de Groot N.N."/>
        </authorList>
    </citation>
    <scope>NUCLEOTIDE SEQUENCE [LARGE SCALE GENOMIC DNA]</scope>
    <source>
        <strain evidence="9 10">CGMCC 1.9159</strain>
    </source>
</reference>
<protein>
    <submittedName>
        <fullName evidence="9">UDP-N-acetylmuramyl pentapeptide phosphotransferase/UDP-N-acetylglucosamine-1-phosphate transferase</fullName>
    </submittedName>
</protein>
<keyword evidence="7" id="KW-0479">Metal-binding</keyword>
<dbReference type="GO" id="GO:0044038">
    <property type="term" value="P:cell wall macromolecule biosynthetic process"/>
    <property type="evidence" value="ECO:0007669"/>
    <property type="project" value="TreeGrafter"/>
</dbReference>
<feature type="transmembrane region" description="Helical" evidence="8">
    <location>
        <begin position="151"/>
        <end position="169"/>
    </location>
</feature>
<feature type="transmembrane region" description="Helical" evidence="8">
    <location>
        <begin position="78"/>
        <end position="95"/>
    </location>
</feature>
<keyword evidence="5 8" id="KW-1133">Transmembrane helix</keyword>
<feature type="transmembrane region" description="Helical" evidence="8">
    <location>
        <begin position="6"/>
        <end position="28"/>
    </location>
</feature>
<feature type="transmembrane region" description="Helical" evidence="8">
    <location>
        <begin position="233"/>
        <end position="253"/>
    </location>
</feature>
<dbReference type="Proteomes" id="UP000199475">
    <property type="component" value="Unassembled WGS sequence"/>
</dbReference>
<proteinExistence type="predicted"/>
<dbReference type="GO" id="GO:0071555">
    <property type="term" value="P:cell wall organization"/>
    <property type="evidence" value="ECO:0007669"/>
    <property type="project" value="TreeGrafter"/>
</dbReference>
<dbReference type="OrthoDB" id="9783652at2"/>
<comment type="cofactor">
    <cofactor evidence="7">
        <name>Mg(2+)</name>
        <dbReference type="ChEBI" id="CHEBI:18420"/>
    </cofactor>
</comment>
<feature type="transmembrane region" description="Helical" evidence="8">
    <location>
        <begin position="102"/>
        <end position="120"/>
    </location>
</feature>
<dbReference type="PANTHER" id="PTHR22926">
    <property type="entry name" value="PHOSPHO-N-ACETYLMURAMOYL-PENTAPEPTIDE-TRANSFERASE"/>
    <property type="match status" value="1"/>
</dbReference>
<dbReference type="STRING" id="686624.SAMN04488242_1606"/>
<evidence type="ECO:0000256" key="3">
    <source>
        <dbReference type="ARBA" id="ARBA00022679"/>
    </source>
</evidence>
<evidence type="ECO:0000256" key="2">
    <source>
        <dbReference type="ARBA" id="ARBA00022475"/>
    </source>
</evidence>
<accession>A0A1G9KFL2</accession>
<dbReference type="EMBL" id="FNGP01000003">
    <property type="protein sequence ID" value="SDL48427.1"/>
    <property type="molecule type" value="Genomic_DNA"/>
</dbReference>
<dbReference type="PANTHER" id="PTHR22926:SF3">
    <property type="entry name" value="UNDECAPRENYL-PHOSPHATE ALPHA-N-ACETYLGLUCOSAMINYL 1-PHOSPHATE TRANSFERASE"/>
    <property type="match status" value="1"/>
</dbReference>
<keyword evidence="2" id="KW-1003">Cell membrane</keyword>
<keyword evidence="6 8" id="KW-0472">Membrane</keyword>
<evidence type="ECO:0000313" key="9">
    <source>
        <dbReference type="EMBL" id="SDL48427.1"/>
    </source>
</evidence>
<evidence type="ECO:0000256" key="1">
    <source>
        <dbReference type="ARBA" id="ARBA00004651"/>
    </source>
</evidence>
<dbReference type="GO" id="GO:0046872">
    <property type="term" value="F:metal ion binding"/>
    <property type="evidence" value="ECO:0007669"/>
    <property type="project" value="UniProtKB-KW"/>
</dbReference>
<evidence type="ECO:0000256" key="4">
    <source>
        <dbReference type="ARBA" id="ARBA00022692"/>
    </source>
</evidence>
<feature type="transmembrane region" description="Helical" evidence="8">
    <location>
        <begin position="126"/>
        <end position="144"/>
    </location>
</feature>
<keyword evidence="4 8" id="KW-0812">Transmembrane</keyword>
<dbReference type="InterPro" id="IPR000715">
    <property type="entry name" value="Glycosyl_transferase_4"/>
</dbReference>
<evidence type="ECO:0000256" key="6">
    <source>
        <dbReference type="ARBA" id="ARBA00023136"/>
    </source>
</evidence>
<dbReference type="GO" id="GO:0016780">
    <property type="term" value="F:phosphotransferase activity, for other substituted phosphate groups"/>
    <property type="evidence" value="ECO:0007669"/>
    <property type="project" value="InterPro"/>
</dbReference>